<feature type="compositionally biased region" description="Basic residues" evidence="3">
    <location>
        <begin position="498"/>
        <end position="512"/>
    </location>
</feature>
<evidence type="ECO:0000256" key="3">
    <source>
        <dbReference type="SAM" id="MobiDB-lite"/>
    </source>
</evidence>
<keyword evidence="2" id="KW-0238">DNA-binding</keyword>
<feature type="domain" description="HTH CENPB-type" evidence="4">
    <location>
        <begin position="51"/>
        <end position="121"/>
    </location>
</feature>
<reference evidence="5" key="1">
    <citation type="journal article" date="2020" name="BMC Genomics">
        <title>Correction to: Identification and distribution of gene clusters required for synthesis of sphingolipid metabolism inhibitors in diverse species of the filamentous fungus Fusarium.</title>
        <authorList>
            <person name="Kim H.S."/>
            <person name="Lohmar J.M."/>
            <person name="Busman M."/>
            <person name="Brown D.W."/>
            <person name="Naumann T.A."/>
            <person name="Divon H.H."/>
            <person name="Lysoe E."/>
            <person name="Uhlig S."/>
            <person name="Proctor R.H."/>
        </authorList>
    </citation>
    <scope>NUCLEOTIDE SEQUENCE</scope>
    <source>
        <strain evidence="5">NRRL 20472</strain>
    </source>
</reference>
<feature type="compositionally biased region" description="Polar residues" evidence="3">
    <location>
        <begin position="519"/>
        <end position="532"/>
    </location>
</feature>
<dbReference type="Pfam" id="PF03184">
    <property type="entry name" value="DDE_1"/>
    <property type="match status" value="1"/>
</dbReference>
<accession>A0A8H4X5M0</accession>
<sequence length="532" mass="60636">MIPSNPDSEAKLIEILQKVQEGEKIRSLARQYGIHESTIRGRIRGAQTARKAQGKARLLSPLQDKHLVKFHLHEEACGHALSKCELCDVAAMIAHPDVEAAPASKRWVYRFLQRNPEVKMKPSTSLEATRSKETTPEAIQRFYADLGDAVYSLSVGSDRVYNMDEHGLYEGLTKSGKVIGDSITRRSIITESDTRNWVSILESGNAQGRRLRPTVVFGGNWLQERWFYKDFPSWGYDVSETDWANQRACEKWLRETFLPETKPSDITLWRILLIDGFYGHISPRFRFMALFYRVQVIYLPPHSWHMTQPLDVDVFGPTKAAFRRHAKQFAGFTTTAPIHKQRFLKNSRDEAITADNIRGGFRGSGIWPVDVERALGRDVIPEEAPGEKSPPHTPQHQMTTPREAPYTPKGKPELLSQLNSLRKDQSGYDRALGGIGQKAEDELDRKGVEIVTLKAKCLYLETEIESQKHARKNKVIWKALARYPTREEIHKAREQAIKRKAKKQKRRAAKKSQGKENTVKSPINSTIHVSQL</sequence>
<dbReference type="PANTHER" id="PTHR19303:SF74">
    <property type="entry name" value="POGO TRANSPOSABLE ELEMENT WITH KRAB DOMAIN"/>
    <property type="match status" value="1"/>
</dbReference>
<evidence type="ECO:0000256" key="2">
    <source>
        <dbReference type="ARBA" id="ARBA00023125"/>
    </source>
</evidence>
<feature type="region of interest" description="Disordered" evidence="3">
    <location>
        <begin position="381"/>
        <end position="413"/>
    </location>
</feature>
<dbReference type="AlphaFoldDB" id="A0A8H4X5M0"/>
<protein>
    <recommendedName>
        <fullName evidence="4">HTH CENPB-type domain-containing protein</fullName>
    </recommendedName>
</protein>
<comment type="caution">
    <text evidence="5">The sequence shown here is derived from an EMBL/GenBank/DDBJ whole genome shotgun (WGS) entry which is preliminary data.</text>
</comment>
<comment type="similarity">
    <text evidence="1">Belongs to the tigger transposable element derived protein family.</text>
</comment>
<dbReference type="OrthoDB" id="5396311at2759"/>
<dbReference type="InterPro" id="IPR036388">
    <property type="entry name" value="WH-like_DNA-bd_sf"/>
</dbReference>
<evidence type="ECO:0000259" key="4">
    <source>
        <dbReference type="PROSITE" id="PS51253"/>
    </source>
</evidence>
<dbReference type="PANTHER" id="PTHR19303">
    <property type="entry name" value="TRANSPOSON"/>
    <property type="match status" value="1"/>
</dbReference>
<dbReference type="InterPro" id="IPR006600">
    <property type="entry name" value="HTH_CenpB_DNA-bd_dom"/>
</dbReference>
<dbReference type="Proteomes" id="UP000622797">
    <property type="component" value="Unassembled WGS sequence"/>
</dbReference>
<dbReference type="PROSITE" id="PS51253">
    <property type="entry name" value="HTH_CENPB"/>
    <property type="match status" value="1"/>
</dbReference>
<dbReference type="InterPro" id="IPR004875">
    <property type="entry name" value="DDE_SF_endonuclease_dom"/>
</dbReference>
<feature type="compositionally biased region" description="Basic and acidic residues" evidence="3">
    <location>
        <begin position="381"/>
        <end position="390"/>
    </location>
</feature>
<keyword evidence="6" id="KW-1185">Reference proteome</keyword>
<dbReference type="GO" id="GO:0003677">
    <property type="term" value="F:DNA binding"/>
    <property type="evidence" value="ECO:0007669"/>
    <property type="project" value="UniProtKB-KW"/>
</dbReference>
<dbReference type="Gene3D" id="1.10.10.10">
    <property type="entry name" value="Winged helix-like DNA-binding domain superfamily/Winged helix DNA-binding domain"/>
    <property type="match status" value="1"/>
</dbReference>
<dbReference type="InterPro" id="IPR050863">
    <property type="entry name" value="CenT-Element_Derived"/>
</dbReference>
<gene>
    <name evidence="5" type="ORF">FSARC_9147</name>
</gene>
<feature type="region of interest" description="Disordered" evidence="3">
    <location>
        <begin position="495"/>
        <end position="532"/>
    </location>
</feature>
<reference evidence="5" key="2">
    <citation type="submission" date="2020-05" db="EMBL/GenBank/DDBJ databases">
        <authorList>
            <person name="Kim H.-S."/>
            <person name="Proctor R.H."/>
            <person name="Brown D.W."/>
        </authorList>
    </citation>
    <scope>NUCLEOTIDE SEQUENCE</scope>
    <source>
        <strain evidence="5">NRRL 20472</strain>
    </source>
</reference>
<evidence type="ECO:0000256" key="1">
    <source>
        <dbReference type="ARBA" id="ARBA00010881"/>
    </source>
</evidence>
<name>A0A8H4X5M0_9HYPO</name>
<evidence type="ECO:0000313" key="5">
    <source>
        <dbReference type="EMBL" id="KAF4962793.1"/>
    </source>
</evidence>
<proteinExistence type="inferred from homology"/>
<dbReference type="EMBL" id="JABEXW010000523">
    <property type="protein sequence ID" value="KAF4962793.1"/>
    <property type="molecule type" value="Genomic_DNA"/>
</dbReference>
<dbReference type="SMART" id="SM00674">
    <property type="entry name" value="CENPB"/>
    <property type="match status" value="1"/>
</dbReference>
<dbReference type="GO" id="GO:0005634">
    <property type="term" value="C:nucleus"/>
    <property type="evidence" value="ECO:0007669"/>
    <property type="project" value="TreeGrafter"/>
</dbReference>
<organism evidence="5 6">
    <name type="scientific">Fusarium sarcochroum</name>
    <dbReference type="NCBI Taxonomy" id="1208366"/>
    <lineage>
        <taxon>Eukaryota</taxon>
        <taxon>Fungi</taxon>
        <taxon>Dikarya</taxon>
        <taxon>Ascomycota</taxon>
        <taxon>Pezizomycotina</taxon>
        <taxon>Sordariomycetes</taxon>
        <taxon>Hypocreomycetidae</taxon>
        <taxon>Hypocreales</taxon>
        <taxon>Nectriaceae</taxon>
        <taxon>Fusarium</taxon>
        <taxon>Fusarium lateritium species complex</taxon>
    </lineage>
</organism>
<evidence type="ECO:0000313" key="6">
    <source>
        <dbReference type="Proteomes" id="UP000622797"/>
    </source>
</evidence>